<evidence type="ECO:0000313" key="11">
    <source>
        <dbReference type="Proteomes" id="UP001627154"/>
    </source>
</evidence>
<keyword evidence="7" id="KW-0472">Membrane</keyword>
<dbReference type="PANTHER" id="PTHR12129:SF15">
    <property type="entry name" value="URONYL 2-SULFOTRANSFERASE"/>
    <property type="match status" value="1"/>
</dbReference>
<feature type="signal peptide" evidence="9">
    <location>
        <begin position="1"/>
        <end position="22"/>
    </location>
</feature>
<comment type="caution">
    <text evidence="10">The sequence shown here is derived from an EMBL/GenBank/DDBJ whole genome shotgun (WGS) entry which is preliminary data.</text>
</comment>
<dbReference type="Proteomes" id="UP001627154">
    <property type="component" value="Unassembled WGS sequence"/>
</dbReference>
<dbReference type="GO" id="GO:0000139">
    <property type="term" value="C:Golgi membrane"/>
    <property type="evidence" value="ECO:0007669"/>
    <property type="project" value="UniProtKB-SubCell"/>
</dbReference>
<evidence type="ECO:0000256" key="3">
    <source>
        <dbReference type="ARBA" id="ARBA00022692"/>
    </source>
</evidence>
<comment type="subcellular location">
    <subcellularLocation>
        <location evidence="1">Golgi apparatus membrane</location>
        <topology evidence="1">Single-pass type II membrane protein</topology>
    </subcellularLocation>
</comment>
<evidence type="ECO:0000256" key="5">
    <source>
        <dbReference type="ARBA" id="ARBA00022989"/>
    </source>
</evidence>
<dbReference type="EMBL" id="JBJJXI010000111">
    <property type="protein sequence ID" value="KAL3391154.1"/>
    <property type="molecule type" value="Genomic_DNA"/>
</dbReference>
<keyword evidence="3" id="KW-0812">Transmembrane</keyword>
<organism evidence="10 11">
    <name type="scientific">Trichogramma kaykai</name>
    <dbReference type="NCBI Taxonomy" id="54128"/>
    <lineage>
        <taxon>Eukaryota</taxon>
        <taxon>Metazoa</taxon>
        <taxon>Ecdysozoa</taxon>
        <taxon>Arthropoda</taxon>
        <taxon>Hexapoda</taxon>
        <taxon>Insecta</taxon>
        <taxon>Pterygota</taxon>
        <taxon>Neoptera</taxon>
        <taxon>Endopterygota</taxon>
        <taxon>Hymenoptera</taxon>
        <taxon>Apocrita</taxon>
        <taxon>Proctotrupomorpha</taxon>
        <taxon>Chalcidoidea</taxon>
        <taxon>Trichogrammatidae</taxon>
        <taxon>Trichogramma</taxon>
    </lineage>
</organism>
<dbReference type="PANTHER" id="PTHR12129">
    <property type="entry name" value="HEPARAN SULFATE 2-O-SULFOTRANSFERASE"/>
    <property type="match status" value="1"/>
</dbReference>
<proteinExistence type="predicted"/>
<evidence type="ECO:0000256" key="4">
    <source>
        <dbReference type="ARBA" id="ARBA00022968"/>
    </source>
</evidence>
<keyword evidence="4" id="KW-0735">Signal-anchor</keyword>
<reference evidence="10 11" key="1">
    <citation type="journal article" date="2024" name="bioRxiv">
        <title>A reference genome for Trichogramma kaykai: A tiny desert-dwelling parasitoid wasp with competing sex-ratio distorters.</title>
        <authorList>
            <person name="Culotta J."/>
            <person name="Lindsey A.R."/>
        </authorList>
    </citation>
    <scope>NUCLEOTIDE SEQUENCE [LARGE SCALE GENOMIC DNA]</scope>
    <source>
        <strain evidence="10 11">KSX58</strain>
    </source>
</reference>
<dbReference type="GO" id="GO:0016740">
    <property type="term" value="F:transferase activity"/>
    <property type="evidence" value="ECO:0007669"/>
    <property type="project" value="UniProtKB-KW"/>
</dbReference>
<keyword evidence="9" id="KW-0732">Signal</keyword>
<protein>
    <recommendedName>
        <fullName evidence="12">Uronyl 2-sulfotransferase</fullName>
    </recommendedName>
</protein>
<keyword evidence="8" id="KW-0325">Glycoprotein</keyword>
<evidence type="ECO:0000256" key="6">
    <source>
        <dbReference type="ARBA" id="ARBA00023034"/>
    </source>
</evidence>
<evidence type="ECO:0008006" key="12">
    <source>
        <dbReference type="Google" id="ProtNLM"/>
    </source>
</evidence>
<name>A0ABD2WDV6_9HYME</name>
<dbReference type="InterPro" id="IPR007734">
    <property type="entry name" value="Heparan_SO4_2-O-STrfase"/>
</dbReference>
<evidence type="ECO:0000256" key="2">
    <source>
        <dbReference type="ARBA" id="ARBA00022679"/>
    </source>
</evidence>
<gene>
    <name evidence="10" type="ORF">TKK_013911</name>
</gene>
<feature type="chain" id="PRO_5044814437" description="Uronyl 2-sulfotransferase" evidence="9">
    <location>
        <begin position="23"/>
        <end position="325"/>
    </location>
</feature>
<sequence length="325" mass="37117">MRKCRTILALVILSLITGLVVLTSKSLYDGDDDDVLDGEQIEELPGYENLYQNDDFYEMDDVPRVTAARTVTKSNTFKLHDVTPSLAELGVKPSPRQDHVLMITRIPGTGVELLVLLLQKLQGFNAFKHIRLPPGDEGTLSNIRQELLVEEVTNIIRQEAIPLSFDGDVRFVNFATYGRPSPTYISLIRDPLDPKTISRFQNGKSSIIYRGSIIHFCGHDPRCSERNNEWALEQAKKNVLQWYPVVGVLDNMNETIRCLEQTFPLFYEGAALVYEKIRPKVAKTIFDYPPVKPNIKKRLKELLTTEVEFYEWVKQRLLASCVKET</sequence>
<evidence type="ECO:0000256" key="9">
    <source>
        <dbReference type="SAM" id="SignalP"/>
    </source>
</evidence>
<dbReference type="AlphaFoldDB" id="A0ABD2WDV6"/>
<dbReference type="Gene3D" id="3.40.50.300">
    <property type="entry name" value="P-loop containing nucleotide triphosphate hydrolases"/>
    <property type="match status" value="1"/>
</dbReference>
<evidence type="ECO:0000256" key="8">
    <source>
        <dbReference type="ARBA" id="ARBA00023180"/>
    </source>
</evidence>
<evidence type="ECO:0000256" key="7">
    <source>
        <dbReference type="ARBA" id="ARBA00023136"/>
    </source>
</evidence>
<keyword evidence="5" id="KW-1133">Transmembrane helix</keyword>
<keyword evidence="2" id="KW-0808">Transferase</keyword>
<keyword evidence="6" id="KW-0333">Golgi apparatus</keyword>
<evidence type="ECO:0000256" key="1">
    <source>
        <dbReference type="ARBA" id="ARBA00004323"/>
    </source>
</evidence>
<accession>A0ABD2WDV6</accession>
<dbReference type="InterPro" id="IPR027417">
    <property type="entry name" value="P-loop_NTPase"/>
</dbReference>
<keyword evidence="11" id="KW-1185">Reference proteome</keyword>
<evidence type="ECO:0000313" key="10">
    <source>
        <dbReference type="EMBL" id="KAL3391154.1"/>
    </source>
</evidence>